<feature type="binding site" evidence="10">
    <location>
        <position position="36"/>
    </location>
    <ligand>
        <name>Mg(2+)</name>
        <dbReference type="ChEBI" id="CHEBI:18420"/>
    </ligand>
</feature>
<dbReference type="GO" id="GO:0000166">
    <property type="term" value="F:nucleotide binding"/>
    <property type="evidence" value="ECO:0007669"/>
    <property type="project" value="UniProtKB-KW"/>
</dbReference>
<feature type="binding site" evidence="10">
    <location>
        <begin position="7"/>
        <end position="12"/>
    </location>
    <ligand>
        <name>substrate</name>
    </ligand>
</feature>
<dbReference type="InterPro" id="IPR020922">
    <property type="entry name" value="dITP/XTP_pyrophosphatase"/>
</dbReference>
<gene>
    <name evidence="13" type="ordered locus">TUZN_2126</name>
</gene>
<feature type="binding site" evidence="10">
    <location>
        <begin position="168"/>
        <end position="169"/>
    </location>
    <ligand>
        <name>substrate</name>
    </ligand>
</feature>
<dbReference type="STRING" id="999630.TUZN_2126"/>
<dbReference type="GO" id="GO:0036220">
    <property type="term" value="F:ITP diphosphatase activity"/>
    <property type="evidence" value="ECO:0007669"/>
    <property type="project" value="UniProtKB-UniRule"/>
</dbReference>
<evidence type="ECO:0000313" key="13">
    <source>
        <dbReference type="EMBL" id="AEA13583.1"/>
    </source>
</evidence>
<keyword evidence="7 10" id="KW-0546">Nucleotide metabolism</keyword>
<evidence type="ECO:0000256" key="3">
    <source>
        <dbReference type="ARBA" id="ARBA00022723"/>
    </source>
</evidence>
<feature type="active site" description="Proton acceptor" evidence="10">
    <location>
        <position position="65"/>
    </location>
</feature>
<evidence type="ECO:0000256" key="4">
    <source>
        <dbReference type="ARBA" id="ARBA00022741"/>
    </source>
</evidence>
<feature type="binding site" evidence="10">
    <location>
        <position position="65"/>
    </location>
    <ligand>
        <name>Mg(2+)</name>
        <dbReference type="ChEBI" id="CHEBI:18420"/>
    </ligand>
</feature>
<dbReference type="GO" id="GO:0017111">
    <property type="term" value="F:ribonucleoside triphosphate phosphatase activity"/>
    <property type="evidence" value="ECO:0007669"/>
    <property type="project" value="InterPro"/>
</dbReference>
<dbReference type="Gene3D" id="3.90.950.10">
    <property type="match status" value="1"/>
</dbReference>
<comment type="catalytic activity">
    <reaction evidence="8 10">
        <text>dITP + H2O = dIMP + diphosphate + H(+)</text>
        <dbReference type="Rhea" id="RHEA:28342"/>
        <dbReference type="ChEBI" id="CHEBI:15377"/>
        <dbReference type="ChEBI" id="CHEBI:15378"/>
        <dbReference type="ChEBI" id="CHEBI:33019"/>
        <dbReference type="ChEBI" id="CHEBI:61194"/>
        <dbReference type="ChEBI" id="CHEBI:61382"/>
        <dbReference type="EC" id="3.6.1.66"/>
    </reaction>
</comment>
<dbReference type="NCBIfam" id="NF011396">
    <property type="entry name" value="PRK14821.1"/>
    <property type="match status" value="1"/>
</dbReference>
<feature type="binding site" evidence="10">
    <location>
        <position position="66"/>
    </location>
    <ligand>
        <name>substrate</name>
    </ligand>
</feature>
<organism evidence="13 14">
    <name type="scientific">Thermoproteus uzoniensis (strain 768-20)</name>
    <dbReference type="NCBI Taxonomy" id="999630"/>
    <lineage>
        <taxon>Archaea</taxon>
        <taxon>Thermoproteota</taxon>
        <taxon>Thermoprotei</taxon>
        <taxon>Thermoproteales</taxon>
        <taxon>Thermoproteaceae</taxon>
        <taxon>Thermoproteus</taxon>
    </lineage>
</organism>
<dbReference type="KEGG" id="tuz:TUZN_2126"/>
<dbReference type="eggNOG" id="arCOG04184">
    <property type="taxonomic scope" value="Archaea"/>
</dbReference>
<keyword evidence="6 10" id="KW-0460">Magnesium</keyword>
<dbReference type="GO" id="GO:0009146">
    <property type="term" value="P:purine nucleoside triphosphate catabolic process"/>
    <property type="evidence" value="ECO:0007669"/>
    <property type="project" value="UniProtKB-UniRule"/>
</dbReference>
<keyword evidence="14" id="KW-1185">Reference proteome</keyword>
<feature type="binding site" evidence="10">
    <location>
        <begin position="140"/>
        <end position="143"/>
    </location>
    <ligand>
        <name>substrate</name>
    </ligand>
</feature>
<evidence type="ECO:0000256" key="1">
    <source>
        <dbReference type="ARBA" id="ARBA00008023"/>
    </source>
</evidence>
<accession>F2L5N7</accession>
<evidence type="ECO:0000256" key="12">
    <source>
        <dbReference type="SAM" id="Coils"/>
    </source>
</evidence>
<sequence>MRIYLATSNPHKVAEARHVLGEYSIEVEQKDVEKLEIQADDVEAVAEVAARRLCELGEELVAVEDAGLYIDALNGFPGPYSEYVYRTLGIAGILKLMTGVENRSARFKSAVAICVEGSVKVFAGIAEGFIIGEPRGSGGFGFDPIFVPAGHTKTFAEMSLEEKSAFSHRGKAFRALAEWLLARSPERQPPIG</sequence>
<evidence type="ECO:0000256" key="7">
    <source>
        <dbReference type="ARBA" id="ARBA00023080"/>
    </source>
</evidence>
<dbReference type="GO" id="GO:0036222">
    <property type="term" value="F:XTP diphosphatase activity"/>
    <property type="evidence" value="ECO:0007669"/>
    <property type="project" value="UniProtKB-UniRule"/>
</dbReference>
<protein>
    <recommendedName>
        <fullName evidence="10">dITP/XTP pyrophosphatase</fullName>
        <ecNumber evidence="10">3.6.1.66</ecNumber>
    </recommendedName>
    <alternativeName>
        <fullName evidence="10">Non-canonical purine NTP pyrophosphatase</fullName>
    </alternativeName>
    <alternativeName>
        <fullName evidence="10">Non-standard purine NTP pyrophosphatase</fullName>
    </alternativeName>
    <alternativeName>
        <fullName evidence="10">Nucleoside-triphosphate diphosphatase</fullName>
    </alternativeName>
    <alternativeName>
        <fullName evidence="10">Nucleoside-triphosphate pyrophosphatase</fullName>
        <shortName evidence="10">NTPase</shortName>
    </alternativeName>
</protein>
<dbReference type="NCBIfam" id="TIGR00042">
    <property type="entry name" value="RdgB/HAM1 family non-canonical purine NTP pyrophosphatase"/>
    <property type="match status" value="1"/>
</dbReference>
<reference evidence="13 14" key="1">
    <citation type="journal article" date="2011" name="J. Bacteriol.">
        <title>Complete genome sequence of the thermoacidophilic crenarchaeon Thermoproteus uzoniensis 768-20.</title>
        <authorList>
            <person name="Mardanov A.V."/>
            <person name="Gumerov V.M."/>
            <person name="Beletsky A.V."/>
            <person name="Prokofeva M.I."/>
            <person name="Bonch-Osmolovskaya E.A."/>
            <person name="Ravin N.V."/>
            <person name="Skryabin K.G."/>
        </authorList>
    </citation>
    <scope>NUCLEOTIDE SEQUENCE [LARGE SCALE GENOMIC DNA]</scope>
    <source>
        <strain evidence="13 14">768-20</strain>
    </source>
</reference>
<dbReference type="OrthoDB" id="372108at2157"/>
<dbReference type="PANTHER" id="PTHR11067:SF9">
    <property type="entry name" value="INOSINE TRIPHOSPHATE PYROPHOSPHATASE"/>
    <property type="match status" value="1"/>
</dbReference>
<keyword evidence="3 10" id="KW-0479">Metal-binding</keyword>
<evidence type="ECO:0000256" key="11">
    <source>
        <dbReference type="RuleBase" id="RU003781"/>
    </source>
</evidence>
<comment type="catalytic activity">
    <reaction evidence="9 10">
        <text>XTP + H2O = XMP + diphosphate + H(+)</text>
        <dbReference type="Rhea" id="RHEA:28610"/>
        <dbReference type="ChEBI" id="CHEBI:15377"/>
        <dbReference type="ChEBI" id="CHEBI:15378"/>
        <dbReference type="ChEBI" id="CHEBI:33019"/>
        <dbReference type="ChEBI" id="CHEBI:57464"/>
        <dbReference type="ChEBI" id="CHEBI:61314"/>
        <dbReference type="EC" id="3.6.1.66"/>
    </reaction>
</comment>
<dbReference type="HAMAP" id="MF_01405">
    <property type="entry name" value="Non_canon_purine_NTPase"/>
    <property type="match status" value="1"/>
</dbReference>
<keyword evidence="5 10" id="KW-0378">Hydrolase</keyword>
<evidence type="ECO:0000313" key="14">
    <source>
        <dbReference type="Proteomes" id="UP000008138"/>
    </source>
</evidence>
<comment type="subunit">
    <text evidence="2 10">Homodimer.</text>
</comment>
<reference key="2">
    <citation type="submission" date="2011-03" db="EMBL/GenBank/DDBJ databases">
        <title>Complete genome sequence of the thermoacidophilic crenarchaeon Thermoproteus uzoniensis 768-20.</title>
        <authorList>
            <person name="Mardanov A.V."/>
            <person name="Gumerov V.M."/>
            <person name="Beletsky A.V."/>
            <person name="Prokofeva M.I."/>
            <person name="Bonch-Osmolovskaya E.A."/>
            <person name="Ravin N.V."/>
            <person name="Skryabin K.G."/>
        </authorList>
    </citation>
    <scope>NUCLEOTIDE SEQUENCE</scope>
    <source>
        <strain>768-20</strain>
    </source>
</reference>
<evidence type="ECO:0000256" key="5">
    <source>
        <dbReference type="ARBA" id="ARBA00022801"/>
    </source>
</evidence>
<dbReference type="GO" id="GO:0009117">
    <property type="term" value="P:nucleotide metabolic process"/>
    <property type="evidence" value="ECO:0007669"/>
    <property type="project" value="UniProtKB-KW"/>
</dbReference>
<evidence type="ECO:0000256" key="2">
    <source>
        <dbReference type="ARBA" id="ARBA00011738"/>
    </source>
</evidence>
<dbReference type="PANTHER" id="PTHR11067">
    <property type="entry name" value="INOSINE TRIPHOSPHATE PYROPHOSPHATASE/HAM1 PROTEIN"/>
    <property type="match status" value="1"/>
</dbReference>
<evidence type="ECO:0000256" key="8">
    <source>
        <dbReference type="ARBA" id="ARBA00051875"/>
    </source>
</evidence>
<dbReference type="FunFam" id="3.90.950.10:FF:000001">
    <property type="entry name" value="dITP/XTP pyrophosphatase"/>
    <property type="match status" value="1"/>
</dbReference>
<dbReference type="HOGENOM" id="CLU_082080_1_0_2"/>
<evidence type="ECO:0000256" key="10">
    <source>
        <dbReference type="HAMAP-Rule" id="MF_01405"/>
    </source>
</evidence>
<comment type="catalytic activity">
    <reaction evidence="10">
        <text>ITP + H2O = IMP + diphosphate + H(+)</text>
        <dbReference type="Rhea" id="RHEA:29399"/>
        <dbReference type="ChEBI" id="CHEBI:15377"/>
        <dbReference type="ChEBI" id="CHEBI:15378"/>
        <dbReference type="ChEBI" id="CHEBI:33019"/>
        <dbReference type="ChEBI" id="CHEBI:58053"/>
        <dbReference type="ChEBI" id="CHEBI:61402"/>
        <dbReference type="EC" id="3.6.1.66"/>
    </reaction>
</comment>
<name>F2L5N7_THEU7</name>
<keyword evidence="12" id="KW-0175">Coiled coil</keyword>
<evidence type="ECO:0000256" key="6">
    <source>
        <dbReference type="ARBA" id="ARBA00022842"/>
    </source>
</evidence>
<dbReference type="EMBL" id="CP002590">
    <property type="protein sequence ID" value="AEA13583.1"/>
    <property type="molecule type" value="Genomic_DNA"/>
</dbReference>
<dbReference type="GO" id="GO:0035870">
    <property type="term" value="F:dITP diphosphatase activity"/>
    <property type="evidence" value="ECO:0007669"/>
    <property type="project" value="UniProtKB-UniRule"/>
</dbReference>
<dbReference type="GeneID" id="10361636"/>
<dbReference type="Pfam" id="PF01725">
    <property type="entry name" value="Ham1p_like"/>
    <property type="match status" value="1"/>
</dbReference>
<dbReference type="GO" id="GO:0005737">
    <property type="term" value="C:cytoplasm"/>
    <property type="evidence" value="ECO:0007669"/>
    <property type="project" value="TreeGrafter"/>
</dbReference>
<dbReference type="InterPro" id="IPR029001">
    <property type="entry name" value="ITPase-like_fam"/>
</dbReference>
<dbReference type="RefSeq" id="WP_013680918.1">
    <property type="nucleotide sequence ID" value="NC_015315.1"/>
</dbReference>
<comment type="cofactor">
    <cofactor evidence="10">
        <name>Mg(2+)</name>
        <dbReference type="ChEBI" id="CHEBI:18420"/>
    </cofactor>
    <text evidence="10">Binds 1 Mg(2+) ion per subunit.</text>
</comment>
<dbReference type="AlphaFoldDB" id="F2L5N7"/>
<dbReference type="InterPro" id="IPR002637">
    <property type="entry name" value="RdgB/HAM1"/>
</dbReference>
<dbReference type="Proteomes" id="UP000008138">
    <property type="component" value="Chromosome"/>
</dbReference>
<dbReference type="GO" id="GO:0046872">
    <property type="term" value="F:metal ion binding"/>
    <property type="evidence" value="ECO:0007669"/>
    <property type="project" value="UniProtKB-KW"/>
</dbReference>
<dbReference type="CDD" id="cd00515">
    <property type="entry name" value="HAM1"/>
    <property type="match status" value="1"/>
</dbReference>
<proteinExistence type="inferred from homology"/>
<keyword evidence="4 10" id="KW-0547">Nucleotide-binding</keyword>
<comment type="similarity">
    <text evidence="1 10 11">Belongs to the HAM1 NTPase family.</text>
</comment>
<feature type="binding site" evidence="10">
    <location>
        <position position="163"/>
    </location>
    <ligand>
        <name>substrate</name>
    </ligand>
</feature>
<comment type="function">
    <text evidence="10">Pyrophosphatase that catalyzes the hydrolysis of nucleoside triphosphates to their monophosphate derivatives, with a high preference for the non-canonical purine nucleotides XTP (xanthosine triphosphate), dITP (deoxyinosine triphosphate) and ITP. Seems to function as a house-cleaning enzyme that removes non-canonical purine nucleotides from the nucleotide pool, thus preventing their incorporation into DNA/RNA and avoiding chromosomal lesions.</text>
</comment>
<feature type="coiled-coil region" evidence="12">
    <location>
        <begin position="25"/>
        <end position="52"/>
    </location>
</feature>
<dbReference type="EC" id="3.6.1.66" evidence="10"/>
<dbReference type="SUPFAM" id="SSF52972">
    <property type="entry name" value="ITPase-like"/>
    <property type="match status" value="1"/>
</dbReference>
<evidence type="ECO:0000256" key="9">
    <source>
        <dbReference type="ARBA" id="ARBA00052017"/>
    </source>
</evidence>